<evidence type="ECO:0000313" key="1">
    <source>
        <dbReference type="EMBL" id="KUM87906.1"/>
    </source>
</evidence>
<reference evidence="1 2" key="1">
    <citation type="submission" date="2015-10" db="EMBL/GenBank/DDBJ databases">
        <title>Draft genome sequence of Streptomyces cellostaticus DSM 40189, type strain for the species Streptomyces cellostaticus.</title>
        <authorList>
            <person name="Ruckert C."/>
            <person name="Winkler A."/>
            <person name="Kalinowski J."/>
            <person name="Kampfer P."/>
            <person name="Glaeser S."/>
        </authorList>
    </citation>
    <scope>NUCLEOTIDE SEQUENCE [LARGE SCALE GENOMIC DNA]</scope>
    <source>
        <strain evidence="1 2">DSM 40189</strain>
    </source>
</reference>
<dbReference type="EMBL" id="LMWL01000097">
    <property type="protein sequence ID" value="KUM87906.1"/>
    <property type="molecule type" value="Genomic_DNA"/>
</dbReference>
<evidence type="ECO:0000313" key="2">
    <source>
        <dbReference type="Proteomes" id="UP000054241"/>
    </source>
</evidence>
<dbReference type="RefSeq" id="WP_208616075.1">
    <property type="nucleotide sequence ID" value="NZ_BNDU01000004.1"/>
</dbReference>
<dbReference type="AlphaFoldDB" id="A0A124HAE8"/>
<protein>
    <submittedName>
        <fullName evidence="1">Uncharacterized protein</fullName>
    </submittedName>
</protein>
<keyword evidence="2" id="KW-1185">Reference proteome</keyword>
<accession>A0A124HAE8</accession>
<dbReference type="STRING" id="67285.AQI88_40470"/>
<name>A0A124HAE8_9ACTN</name>
<organism evidence="1 2">
    <name type="scientific">Streptomyces cellostaticus</name>
    <dbReference type="NCBI Taxonomy" id="67285"/>
    <lineage>
        <taxon>Bacteria</taxon>
        <taxon>Bacillati</taxon>
        <taxon>Actinomycetota</taxon>
        <taxon>Actinomycetes</taxon>
        <taxon>Kitasatosporales</taxon>
        <taxon>Streptomycetaceae</taxon>
        <taxon>Streptomyces</taxon>
    </lineage>
</organism>
<gene>
    <name evidence="1" type="ORF">AQI88_40470</name>
</gene>
<comment type="caution">
    <text evidence="1">The sequence shown here is derived from an EMBL/GenBank/DDBJ whole genome shotgun (WGS) entry which is preliminary data.</text>
</comment>
<dbReference type="Proteomes" id="UP000054241">
    <property type="component" value="Unassembled WGS sequence"/>
</dbReference>
<sequence length="67" mass="7482">MLGDDVWDFTDVAGLPVQLALCTRRFDFTAIADRRWRLVAKELVLAMLAPGTRRSLRCPGHIAPPCT</sequence>
<proteinExistence type="predicted"/>